<dbReference type="Pfam" id="PF02954">
    <property type="entry name" value="HTH_8"/>
    <property type="match status" value="1"/>
</dbReference>
<feature type="compositionally biased region" description="Pro residues" evidence="1">
    <location>
        <begin position="352"/>
        <end position="362"/>
    </location>
</feature>
<organism evidence="4 5">
    <name type="scientific">Ottowia oryzae</name>
    <dbReference type="NCBI Taxonomy" id="2109914"/>
    <lineage>
        <taxon>Bacteria</taxon>
        <taxon>Pseudomonadati</taxon>
        <taxon>Pseudomonadota</taxon>
        <taxon>Betaproteobacteria</taxon>
        <taxon>Burkholderiales</taxon>
        <taxon>Comamonadaceae</taxon>
        <taxon>Ottowia</taxon>
    </lineage>
</organism>
<dbReference type="KEGG" id="otk:C6570_08095"/>
<gene>
    <name evidence="4" type="ORF">C6570_08095</name>
</gene>
<name>A0A2S0MJI2_9BURK</name>
<dbReference type="EMBL" id="CP027666">
    <property type="protein sequence ID" value="AVO36045.1"/>
    <property type="molecule type" value="Genomic_DNA"/>
</dbReference>
<evidence type="ECO:0000259" key="3">
    <source>
        <dbReference type="Pfam" id="PF02954"/>
    </source>
</evidence>
<feature type="domain" description="GAF" evidence="2">
    <location>
        <begin position="91"/>
        <end position="221"/>
    </location>
</feature>
<accession>A0A2S0MJI2</accession>
<dbReference type="InterPro" id="IPR003018">
    <property type="entry name" value="GAF"/>
</dbReference>
<dbReference type="OrthoDB" id="9761705at2"/>
<feature type="domain" description="DNA binding HTH" evidence="3">
    <location>
        <begin position="411"/>
        <end position="450"/>
    </location>
</feature>
<dbReference type="SUPFAM" id="SSF46689">
    <property type="entry name" value="Homeodomain-like"/>
    <property type="match status" value="1"/>
</dbReference>
<proteinExistence type="predicted"/>
<evidence type="ECO:0000313" key="5">
    <source>
        <dbReference type="Proteomes" id="UP000239709"/>
    </source>
</evidence>
<evidence type="ECO:0000256" key="1">
    <source>
        <dbReference type="SAM" id="MobiDB-lite"/>
    </source>
</evidence>
<dbReference type="InterPro" id="IPR002197">
    <property type="entry name" value="HTH_Fis"/>
</dbReference>
<dbReference type="InterPro" id="IPR029016">
    <property type="entry name" value="GAF-like_dom_sf"/>
</dbReference>
<dbReference type="Gene3D" id="3.30.450.40">
    <property type="match status" value="1"/>
</dbReference>
<dbReference type="GO" id="GO:0043565">
    <property type="term" value="F:sequence-specific DNA binding"/>
    <property type="evidence" value="ECO:0007669"/>
    <property type="project" value="InterPro"/>
</dbReference>
<dbReference type="Proteomes" id="UP000239709">
    <property type="component" value="Chromosome"/>
</dbReference>
<feature type="region of interest" description="Disordered" evidence="1">
    <location>
        <begin position="346"/>
        <end position="400"/>
    </location>
</feature>
<dbReference type="PRINTS" id="PR01590">
    <property type="entry name" value="HTHFIS"/>
</dbReference>
<evidence type="ECO:0000313" key="4">
    <source>
        <dbReference type="EMBL" id="AVO36045.1"/>
    </source>
</evidence>
<evidence type="ECO:0000259" key="2">
    <source>
        <dbReference type="Pfam" id="PF01590"/>
    </source>
</evidence>
<dbReference type="RefSeq" id="WP_106704587.1">
    <property type="nucleotide sequence ID" value="NZ_CP027666.1"/>
</dbReference>
<dbReference type="AlphaFoldDB" id="A0A2S0MJI2"/>
<feature type="compositionally biased region" description="Low complexity" evidence="1">
    <location>
        <begin position="363"/>
        <end position="375"/>
    </location>
</feature>
<reference evidence="4 5" key="1">
    <citation type="submission" date="2018-03" db="EMBL/GenBank/DDBJ databases">
        <title>Genome sequencing of Ottowia sp.</title>
        <authorList>
            <person name="Kim S.-J."/>
            <person name="Heo J."/>
            <person name="Kwon S.-W."/>
        </authorList>
    </citation>
    <scope>NUCLEOTIDE SEQUENCE [LARGE SCALE GENOMIC DNA]</scope>
    <source>
        <strain evidence="4 5">KADR8-3</strain>
    </source>
</reference>
<dbReference type="InterPro" id="IPR009057">
    <property type="entry name" value="Homeodomain-like_sf"/>
</dbReference>
<protein>
    <submittedName>
        <fullName evidence="4">Fis family transcriptional regulator</fullName>
    </submittedName>
</protein>
<keyword evidence="5" id="KW-1185">Reference proteome</keyword>
<dbReference type="Gene3D" id="1.10.10.60">
    <property type="entry name" value="Homeodomain-like"/>
    <property type="match status" value="1"/>
</dbReference>
<dbReference type="Pfam" id="PF01590">
    <property type="entry name" value="GAF"/>
    <property type="match status" value="1"/>
</dbReference>
<sequence length="462" mass="48093">MPLATRPLPNAPRQLFLNTPTERAATARRQFFEEGVRPSGLVSEAVIQSWMRCHRMRLDTHRLVAFDPVTPSRLHATQERSRGLLHAAQRELGALEQALASASVRVLLTDGDGVALYLSPVPPSAPPLLSRHLAQAGSNIGEQASGTTAPGIVAATGQACTVSGAEHYFDDLHILQCAAAPIRDVAGQLVGVLNLTALARPFDFDAGGMVAVHATTIENALLQAQSHEHLVLCFQTSPELLHTPLQGLAGIAADGTVAWLNDAGARLVGRRPLADGPRDVQTLFGHDLGTLLHLSRHAAPQCLPLANGLRAWVQARLRAPDGLGPRSAASHHAAPRAPAAPTGLAIATPHAAPAPPTAPTAPTPLTTASAPTAPTAEPPPSNATAPDPASPQPGAPLAVADAAPAPGVTTLREHNRKLIEDTLAAHGGNVSKAARALNISRGTLYRRMRDWNLLADGAAPPA</sequence>
<dbReference type="SUPFAM" id="SSF55781">
    <property type="entry name" value="GAF domain-like"/>
    <property type="match status" value="1"/>
</dbReference>